<organism evidence="1 2">
    <name type="scientific">Trifolium subterraneum</name>
    <name type="common">Subterranean clover</name>
    <dbReference type="NCBI Taxonomy" id="3900"/>
    <lineage>
        <taxon>Eukaryota</taxon>
        <taxon>Viridiplantae</taxon>
        <taxon>Streptophyta</taxon>
        <taxon>Embryophyta</taxon>
        <taxon>Tracheophyta</taxon>
        <taxon>Spermatophyta</taxon>
        <taxon>Magnoliopsida</taxon>
        <taxon>eudicotyledons</taxon>
        <taxon>Gunneridae</taxon>
        <taxon>Pentapetalae</taxon>
        <taxon>rosids</taxon>
        <taxon>fabids</taxon>
        <taxon>Fabales</taxon>
        <taxon>Fabaceae</taxon>
        <taxon>Papilionoideae</taxon>
        <taxon>50 kb inversion clade</taxon>
        <taxon>NPAAA clade</taxon>
        <taxon>Hologalegina</taxon>
        <taxon>IRL clade</taxon>
        <taxon>Trifolieae</taxon>
        <taxon>Trifolium</taxon>
    </lineage>
</organism>
<gene>
    <name evidence="1" type="ORF">TSUD_43550</name>
</gene>
<evidence type="ECO:0000313" key="2">
    <source>
        <dbReference type="Proteomes" id="UP000242715"/>
    </source>
</evidence>
<dbReference type="EMBL" id="DF973489">
    <property type="protein sequence ID" value="GAU32313.1"/>
    <property type="molecule type" value="Genomic_DNA"/>
</dbReference>
<reference evidence="2" key="1">
    <citation type="journal article" date="2017" name="Front. Plant Sci.">
        <title>Climate Clever Clovers: New Paradigm to Reduce the Environmental Footprint of Ruminants by Breeding Low Methanogenic Forages Utilizing Haplotype Variation.</title>
        <authorList>
            <person name="Kaur P."/>
            <person name="Appels R."/>
            <person name="Bayer P.E."/>
            <person name="Keeble-Gagnere G."/>
            <person name="Wang J."/>
            <person name="Hirakawa H."/>
            <person name="Shirasawa K."/>
            <person name="Vercoe P."/>
            <person name="Stefanova K."/>
            <person name="Durmic Z."/>
            <person name="Nichols P."/>
            <person name="Revell C."/>
            <person name="Isobe S.N."/>
            <person name="Edwards D."/>
            <person name="Erskine W."/>
        </authorList>
    </citation>
    <scope>NUCLEOTIDE SEQUENCE [LARGE SCALE GENOMIC DNA]</scope>
    <source>
        <strain evidence="2">cv. Daliak</strain>
    </source>
</reference>
<name>A0A2Z6MRM3_TRISU</name>
<evidence type="ECO:0000313" key="1">
    <source>
        <dbReference type="EMBL" id="GAU32313.1"/>
    </source>
</evidence>
<keyword evidence="2" id="KW-1185">Reference proteome</keyword>
<accession>A0A2Z6MRM3</accession>
<protein>
    <submittedName>
        <fullName evidence="1">Uncharacterized protein</fullName>
    </submittedName>
</protein>
<sequence>MIRGKQRWVGGDKPNPMHILEREKLQALSQGSQVENYKERIIKQLVLPIVRTCYKVLVKHISFQVKNGVKLQKATQVIWRQMKKVVVV</sequence>
<dbReference type="Proteomes" id="UP000242715">
    <property type="component" value="Unassembled WGS sequence"/>
</dbReference>
<proteinExistence type="predicted"/>
<dbReference type="AlphaFoldDB" id="A0A2Z6MRM3"/>